<feature type="compositionally biased region" description="Basic and acidic residues" evidence="1">
    <location>
        <begin position="21"/>
        <end position="39"/>
    </location>
</feature>
<feature type="compositionally biased region" description="Polar residues" evidence="1">
    <location>
        <begin position="70"/>
        <end position="79"/>
    </location>
</feature>
<feature type="region of interest" description="Disordered" evidence="1">
    <location>
        <begin position="301"/>
        <end position="322"/>
    </location>
</feature>
<evidence type="ECO:0000313" key="2">
    <source>
        <dbReference type="EMBL" id="VBB17825.1"/>
    </source>
</evidence>
<dbReference type="SUPFAM" id="SSF56281">
    <property type="entry name" value="Metallo-hydrolase/oxidoreductase"/>
    <property type="match status" value="1"/>
</dbReference>
<dbReference type="PANTHER" id="PTHR46504:SF2">
    <property type="entry name" value="TRNASE Z TRZ1"/>
    <property type="match status" value="1"/>
</dbReference>
<reference evidence="2 3" key="1">
    <citation type="submission" date="2018-10" db="EMBL/GenBank/DDBJ databases">
        <authorList>
            <consortium name="IHU Genomes"/>
        </authorList>
    </citation>
    <scope>NUCLEOTIDE SEQUENCE [LARGE SCALE GENOMIC DNA]</scope>
    <source>
        <strain evidence="2 3">A1</strain>
    </source>
</reference>
<evidence type="ECO:0000313" key="3">
    <source>
        <dbReference type="Proteomes" id="UP000594342"/>
    </source>
</evidence>
<dbReference type="PANTHER" id="PTHR46504">
    <property type="entry name" value="TRNASE Z TRZ1"/>
    <property type="match status" value="1"/>
</dbReference>
<organism evidence="2 3">
    <name type="scientific">Yasminevirus sp. GU-2018</name>
    <dbReference type="NCBI Taxonomy" id="2420051"/>
    <lineage>
        <taxon>Viruses</taxon>
        <taxon>Varidnaviria</taxon>
        <taxon>Bamfordvirae</taxon>
        <taxon>Nucleocytoviricota</taxon>
        <taxon>Megaviricetes</taxon>
        <taxon>Imitervirales</taxon>
        <taxon>Mimiviridae</taxon>
        <taxon>Klosneuvirinae</taxon>
        <taxon>Yasminevirus</taxon>
        <taxon>Yasminevirus saudimassiliense</taxon>
    </lineage>
</organism>
<dbReference type="Proteomes" id="UP000594342">
    <property type="component" value="Unassembled WGS sequence"/>
</dbReference>
<sequence>MEDTPKKFTVKGHSLKSMSCESHDSHESRDSCTPHEKKSNARVGQNKAGKTASKERKAEYASGSKKFTHGASQKGSDLSSTAKIPTAYDIYCRNAVTVGPYTGIPSIAARHTAIEYGSILCDAGHVPREVGKKSRLVLITHFHADHGSDICNCVGYGERVTIFVPAYCAQDLFIKIRCDMSMQKGRPYTDDEIVKMVRIIGCKRNNEIDKERFGGQTTIMSTTIKDLVIAELVMVGDIVPVQLIGREQVAIEPFACYHTVDTCGYVIYELNKRLAPTITLKEGTYIDVNFTEDQPVRAKRSIKAKTDDAKSEKPGEGVTESTLTDADEKYDWRADPKFADVIAFSDRHSVPMQIEMVDEVKTAHFTLKVRRLHFPEGMNLVAKDGDDKCVLTGEDFVFLKKYRIDIHVDHLTPKTMFFGDTGAYVFNPDTVGYNRVMELLGMVETVIIESTFLESRQEMGEEKYKDRVEKRHMFLFDLYPIFKKFPKTKFLLIHFSACYDRGTITRYTKRANDECHNVSAFI</sequence>
<dbReference type="Gene3D" id="3.60.15.10">
    <property type="entry name" value="Ribonuclease Z/Hydroxyacylglutathione hydrolase-like"/>
    <property type="match status" value="2"/>
</dbReference>
<dbReference type="InterPro" id="IPR036866">
    <property type="entry name" value="RibonucZ/Hydroxyglut_hydro"/>
</dbReference>
<feature type="compositionally biased region" description="Basic and acidic residues" evidence="1">
    <location>
        <begin position="304"/>
        <end position="315"/>
    </location>
</feature>
<accession>A0A5K0U7R6</accession>
<protein>
    <recommendedName>
        <fullName evidence="4">Metallo-beta-lactamase domain-containing protein</fullName>
    </recommendedName>
</protein>
<dbReference type="EMBL" id="UPSH01000001">
    <property type="protein sequence ID" value="VBB17825.1"/>
    <property type="molecule type" value="Genomic_DNA"/>
</dbReference>
<gene>
    <name evidence="2" type="ORF">YASMINEVIRUS_288</name>
</gene>
<evidence type="ECO:0008006" key="4">
    <source>
        <dbReference type="Google" id="ProtNLM"/>
    </source>
</evidence>
<name>A0A5K0U7R6_9VIRU</name>
<proteinExistence type="predicted"/>
<keyword evidence="3" id="KW-1185">Reference proteome</keyword>
<feature type="region of interest" description="Disordered" evidence="1">
    <location>
        <begin position="1"/>
        <end position="79"/>
    </location>
</feature>
<comment type="caution">
    <text evidence="2">The sequence shown here is derived from an EMBL/GenBank/DDBJ whole genome shotgun (WGS) entry which is preliminary data.</text>
</comment>
<evidence type="ECO:0000256" key="1">
    <source>
        <dbReference type="SAM" id="MobiDB-lite"/>
    </source>
</evidence>